<gene>
    <name evidence="4" type="ORF">SAMN05444000_11358</name>
</gene>
<protein>
    <submittedName>
        <fullName evidence="4">Acetyltransferase (GNAT) family protein</fullName>
    </submittedName>
</protein>
<evidence type="ECO:0000256" key="2">
    <source>
        <dbReference type="ARBA" id="ARBA00023315"/>
    </source>
</evidence>
<dbReference type="PROSITE" id="PS51186">
    <property type="entry name" value="GNAT"/>
    <property type="match status" value="1"/>
</dbReference>
<evidence type="ECO:0000259" key="3">
    <source>
        <dbReference type="PROSITE" id="PS51186"/>
    </source>
</evidence>
<dbReference type="PANTHER" id="PTHR43877:SF2">
    <property type="entry name" value="AMINOALKYLPHOSPHONATE N-ACETYLTRANSFERASE-RELATED"/>
    <property type="match status" value="1"/>
</dbReference>
<dbReference type="InterPro" id="IPR000182">
    <property type="entry name" value="GNAT_dom"/>
</dbReference>
<dbReference type="STRING" id="1470563.SAMN05444000_11358"/>
<dbReference type="Proteomes" id="UP000183982">
    <property type="component" value="Unassembled WGS sequence"/>
</dbReference>
<feature type="domain" description="N-acetyltransferase" evidence="3">
    <location>
        <begin position="1"/>
        <end position="167"/>
    </location>
</feature>
<proteinExistence type="predicted"/>
<dbReference type="SUPFAM" id="SSF55729">
    <property type="entry name" value="Acyl-CoA N-acyltransferases (Nat)"/>
    <property type="match status" value="1"/>
</dbReference>
<evidence type="ECO:0000313" key="4">
    <source>
        <dbReference type="EMBL" id="SHJ79628.1"/>
    </source>
</evidence>
<dbReference type="Pfam" id="PF00583">
    <property type="entry name" value="Acetyltransf_1"/>
    <property type="match status" value="1"/>
</dbReference>
<dbReference type="AlphaFoldDB" id="A0A1M6M813"/>
<dbReference type="RefSeq" id="WP_073253028.1">
    <property type="nucleotide sequence ID" value="NZ_FQZQ01000013.1"/>
</dbReference>
<keyword evidence="5" id="KW-1185">Reference proteome</keyword>
<evidence type="ECO:0000256" key="1">
    <source>
        <dbReference type="ARBA" id="ARBA00022679"/>
    </source>
</evidence>
<dbReference type="GO" id="GO:0016747">
    <property type="term" value="F:acyltransferase activity, transferring groups other than amino-acyl groups"/>
    <property type="evidence" value="ECO:0007669"/>
    <property type="project" value="InterPro"/>
</dbReference>
<evidence type="ECO:0000313" key="5">
    <source>
        <dbReference type="Proteomes" id="UP000183982"/>
    </source>
</evidence>
<accession>A0A1M6M813</accession>
<keyword evidence="1 4" id="KW-0808">Transferase</keyword>
<dbReference type="InterPro" id="IPR016181">
    <property type="entry name" value="Acyl_CoA_acyltransferase"/>
</dbReference>
<dbReference type="Gene3D" id="3.40.630.30">
    <property type="match status" value="1"/>
</dbReference>
<dbReference type="EMBL" id="FQZQ01000013">
    <property type="protein sequence ID" value="SHJ79628.1"/>
    <property type="molecule type" value="Genomic_DNA"/>
</dbReference>
<dbReference type="CDD" id="cd04301">
    <property type="entry name" value="NAT_SF"/>
    <property type="match status" value="1"/>
</dbReference>
<organism evidence="4 5">
    <name type="scientific">Shimia gijangensis</name>
    <dbReference type="NCBI Taxonomy" id="1470563"/>
    <lineage>
        <taxon>Bacteria</taxon>
        <taxon>Pseudomonadati</taxon>
        <taxon>Pseudomonadota</taxon>
        <taxon>Alphaproteobacteria</taxon>
        <taxon>Rhodobacterales</taxon>
        <taxon>Roseobacteraceae</taxon>
    </lineage>
</organism>
<sequence>MHITCSFVSSLPDPKAFQDLMEEYYQVMVDKFSMAGGVAKFTAAGLARDTVENIDALLPPHGRTLLATDAHGRLLGCGALRTIRPDAAELKRMYVRPEARGTGLGKRLFEMRMAEARAMGCTRLYADTVKGNREMLRMYEKMGFSYIPRYPENANDPDMAPYLVFLEYVFP</sequence>
<reference evidence="5" key="1">
    <citation type="submission" date="2016-11" db="EMBL/GenBank/DDBJ databases">
        <authorList>
            <person name="Varghese N."/>
            <person name="Submissions S."/>
        </authorList>
    </citation>
    <scope>NUCLEOTIDE SEQUENCE [LARGE SCALE GENOMIC DNA]</scope>
    <source>
        <strain evidence="5">DSM 100564</strain>
    </source>
</reference>
<dbReference type="PANTHER" id="PTHR43877">
    <property type="entry name" value="AMINOALKYLPHOSPHONATE N-ACETYLTRANSFERASE-RELATED-RELATED"/>
    <property type="match status" value="1"/>
</dbReference>
<name>A0A1M6M813_9RHOB</name>
<keyword evidence="2" id="KW-0012">Acyltransferase</keyword>
<dbReference type="OrthoDB" id="2436196at2"/>
<dbReference type="InterPro" id="IPR050832">
    <property type="entry name" value="Bact_Acetyltransf"/>
</dbReference>